<evidence type="ECO:0000313" key="3">
    <source>
        <dbReference type="Proteomes" id="UP000182257"/>
    </source>
</evidence>
<keyword evidence="1" id="KW-0732">Signal</keyword>
<feature type="signal peptide" evidence="1">
    <location>
        <begin position="1"/>
        <end position="26"/>
    </location>
</feature>
<dbReference type="AlphaFoldDB" id="A0A1H3YK79"/>
<dbReference type="EMBL" id="FNRF01000001">
    <property type="protein sequence ID" value="SEA11348.1"/>
    <property type="molecule type" value="Genomic_DNA"/>
</dbReference>
<name>A0A1H3YK79_XYLRU</name>
<dbReference type="OrthoDB" id="1076348at2"/>
<dbReference type="Proteomes" id="UP000182257">
    <property type="component" value="Unassembled WGS sequence"/>
</dbReference>
<organism evidence="2 3">
    <name type="scientific">Xylanibacter ruminicola</name>
    <name type="common">Prevotella ruminicola</name>
    <dbReference type="NCBI Taxonomy" id="839"/>
    <lineage>
        <taxon>Bacteria</taxon>
        <taxon>Pseudomonadati</taxon>
        <taxon>Bacteroidota</taxon>
        <taxon>Bacteroidia</taxon>
        <taxon>Bacteroidales</taxon>
        <taxon>Prevotellaceae</taxon>
        <taxon>Xylanibacter</taxon>
    </lineage>
</organism>
<dbReference type="PROSITE" id="PS51257">
    <property type="entry name" value="PROKAR_LIPOPROTEIN"/>
    <property type="match status" value="1"/>
</dbReference>
<reference evidence="2 3" key="1">
    <citation type="submission" date="2016-10" db="EMBL/GenBank/DDBJ databases">
        <authorList>
            <person name="de Groot N.N."/>
        </authorList>
    </citation>
    <scope>NUCLEOTIDE SEQUENCE [LARGE SCALE GENOMIC DNA]</scope>
    <source>
        <strain evidence="2 3">D31d</strain>
    </source>
</reference>
<proteinExistence type="predicted"/>
<sequence>MNIKMFKLKAINKMLTLLGFSSVAFVFTACYGTKPCDYREEMADSLSVAFRNAASDSIGVNQQPAVSASDGTAEVRR</sequence>
<dbReference type="RefSeq" id="WP_139208728.1">
    <property type="nucleotide sequence ID" value="NZ_FNRF01000001.1"/>
</dbReference>
<gene>
    <name evidence="2" type="ORF">SAMN05216462_0672</name>
</gene>
<evidence type="ECO:0000313" key="2">
    <source>
        <dbReference type="EMBL" id="SEA11348.1"/>
    </source>
</evidence>
<evidence type="ECO:0008006" key="4">
    <source>
        <dbReference type="Google" id="ProtNLM"/>
    </source>
</evidence>
<feature type="chain" id="PRO_5010172613" description="Lipoprotein" evidence="1">
    <location>
        <begin position="27"/>
        <end position="77"/>
    </location>
</feature>
<accession>A0A1H3YK79</accession>
<evidence type="ECO:0000256" key="1">
    <source>
        <dbReference type="SAM" id="SignalP"/>
    </source>
</evidence>
<protein>
    <recommendedName>
        <fullName evidence="4">Lipoprotein</fullName>
    </recommendedName>
</protein>